<gene>
    <name evidence="1" type="ORF">GGR89_001078</name>
</gene>
<sequence length="76" mass="8136">MSLHGEIEAFLERTRMPATRFGRLAAGDPRLVGDLRQGRVPGPALTARLRAFLAAPPAWKPGRRGGAMSARGSNGR</sequence>
<accession>A0A7X5XXH3</accession>
<comment type="caution">
    <text evidence="1">The sequence shown here is derived from an EMBL/GenBank/DDBJ whole genome shotgun (WGS) entry which is preliminary data.</text>
</comment>
<evidence type="ECO:0000313" key="1">
    <source>
        <dbReference type="EMBL" id="NJB96778.1"/>
    </source>
</evidence>
<dbReference type="EMBL" id="JAATJB010000002">
    <property type="protein sequence ID" value="NJB96778.1"/>
    <property type="molecule type" value="Genomic_DNA"/>
</dbReference>
<organism evidence="1 2">
    <name type="scientific">Sphingomonas trueperi</name>
    <dbReference type="NCBI Taxonomy" id="53317"/>
    <lineage>
        <taxon>Bacteria</taxon>
        <taxon>Pseudomonadati</taxon>
        <taxon>Pseudomonadota</taxon>
        <taxon>Alphaproteobacteria</taxon>
        <taxon>Sphingomonadales</taxon>
        <taxon>Sphingomonadaceae</taxon>
        <taxon>Sphingomonas</taxon>
    </lineage>
</organism>
<dbReference type="RefSeq" id="WP_342449832.1">
    <property type="nucleotide sequence ID" value="NZ_BAAADY010000005.1"/>
</dbReference>
<evidence type="ECO:0008006" key="3">
    <source>
        <dbReference type="Google" id="ProtNLM"/>
    </source>
</evidence>
<protein>
    <recommendedName>
        <fullName evidence="3">Transcriptional regulator</fullName>
    </recommendedName>
</protein>
<dbReference type="Proteomes" id="UP000531251">
    <property type="component" value="Unassembled WGS sequence"/>
</dbReference>
<name>A0A7X5XXH3_9SPHN</name>
<dbReference type="AlphaFoldDB" id="A0A7X5XXH3"/>
<reference evidence="1 2" key="1">
    <citation type="submission" date="2020-03" db="EMBL/GenBank/DDBJ databases">
        <title>Genomic Encyclopedia of Type Strains, Phase IV (KMG-IV): sequencing the most valuable type-strain genomes for metagenomic binning, comparative biology and taxonomic classification.</title>
        <authorList>
            <person name="Goeker M."/>
        </authorList>
    </citation>
    <scope>NUCLEOTIDE SEQUENCE [LARGE SCALE GENOMIC DNA]</scope>
    <source>
        <strain evidence="1 2">DSM 7225</strain>
    </source>
</reference>
<evidence type="ECO:0000313" key="2">
    <source>
        <dbReference type="Proteomes" id="UP000531251"/>
    </source>
</evidence>
<proteinExistence type="predicted"/>
<keyword evidence="2" id="KW-1185">Reference proteome</keyword>